<proteinExistence type="inferred from homology"/>
<accession>A0ABX6C0P6</accession>
<gene>
    <name evidence="7" type="ORF">Tbon_04940</name>
</gene>
<keyword evidence="6" id="KW-0560">Oxidoreductase</keyword>
<dbReference type="Gene3D" id="3.40.50.720">
    <property type="entry name" value="NAD(P)-binding Rossmann-like Domain"/>
    <property type="match status" value="1"/>
</dbReference>
<evidence type="ECO:0000313" key="7">
    <source>
        <dbReference type="EMBL" id="QFG02663.1"/>
    </source>
</evidence>
<dbReference type="Gene3D" id="3.50.50.60">
    <property type="entry name" value="FAD/NAD(P)-binding domain"/>
    <property type="match status" value="1"/>
</dbReference>
<keyword evidence="5" id="KW-0521">NADP</keyword>
<dbReference type="SUPFAM" id="SSF51971">
    <property type="entry name" value="Nucleotide-binding domain"/>
    <property type="match status" value="2"/>
</dbReference>
<keyword evidence="3" id="KW-0285">Flavoprotein</keyword>
<name>A0ABX6C0P6_9CHLR</name>
<evidence type="ECO:0000313" key="8">
    <source>
        <dbReference type="Proteomes" id="UP000326331"/>
    </source>
</evidence>
<keyword evidence="8" id="KW-1185">Reference proteome</keyword>
<evidence type="ECO:0000256" key="2">
    <source>
        <dbReference type="ARBA" id="ARBA00008312"/>
    </source>
</evidence>
<dbReference type="PANTHER" id="PTHR48467:SF1">
    <property type="entry name" value="GLUTAMATE SYNTHASE 1 [NADH], CHLOROPLASTIC-LIKE"/>
    <property type="match status" value="1"/>
</dbReference>
<evidence type="ECO:0000256" key="5">
    <source>
        <dbReference type="ARBA" id="ARBA00022857"/>
    </source>
</evidence>
<sequence>MSRPSPLRVAIIGSGPAAMYTLEHLLAEPGLDVSADVFERLFTPYGLVRAGVAPDHQKIKAVTRAFEPLLHDPRVRLFASVEYGRDLALDDLRRHYHAACFATGAQTDRRMGIPGEDLPGSLPATAFVAWYNGHPDYCTLAVDLEQEAAVIVGMGNVAIDVARILCLTPDELRRTDMPAYAIEALEASRIREVHVLGRRGPAQAAFTTPELKELTTLEGATLRIRPEEAALDPRSAAEVERSADRTLARKVQLIQETAASPGPPRSRTLHLRFCIAPLELLPGPGGAVAAVRCTRTRLVATPSGGIAAEPAGEEEVIPAGLVFRSVGYRGLPLPGLPFDDRLGVVPNRAGRVIDPATGAPLPGCYVAGWLKRGPTGVIGTNKPDAAETVRCLVEDAAAGRLPAPPEPDPAAIPDLLAARGVRWLTCADWQRIDRLEREAGAREGRPRVKFTSLDAVLAALEQAEAPTSAH</sequence>
<evidence type="ECO:0000256" key="4">
    <source>
        <dbReference type="ARBA" id="ARBA00022827"/>
    </source>
</evidence>
<protein>
    <submittedName>
        <fullName evidence="7">NADP oxidoreductase</fullName>
    </submittedName>
</protein>
<dbReference type="PIRSF" id="PIRSF000362">
    <property type="entry name" value="FNR"/>
    <property type="match status" value="1"/>
</dbReference>
<dbReference type="RefSeq" id="WP_158066589.1">
    <property type="nucleotide sequence ID" value="NZ_CP042829.1"/>
</dbReference>
<reference evidence="7 8" key="1">
    <citation type="submission" date="2019-10" db="EMBL/GenBank/DDBJ databases">
        <title>Thermopilla bonchosmolovskayae gen. nov., sp. nov., a moderately thermophilic Chloroflexi bacterium from a Chukotka hot spring (Arctic, Russia), representing a novel classis Thermopillaia, which include previously uncultivated lineage OLB14.</title>
        <authorList>
            <person name="Kochetkova T.V."/>
            <person name="Zayulina K.S."/>
            <person name="Zhigarkov V.S."/>
            <person name="Minaev N.V."/>
            <person name="Novikov A."/>
            <person name="Toshchakov S.V."/>
            <person name="Elcheninov A.G."/>
            <person name="Kublanov I.V."/>
        </authorList>
    </citation>
    <scope>NUCLEOTIDE SEQUENCE [LARGE SCALE GENOMIC DNA]</scope>
    <source>
        <strain evidence="7 8">3753O</strain>
    </source>
</reference>
<dbReference type="InterPro" id="IPR055275">
    <property type="entry name" value="Ferredox_Rdtase"/>
</dbReference>
<dbReference type="PANTHER" id="PTHR48467">
    <property type="entry name" value="GLUTAMATE SYNTHASE 1 [NADH], CHLOROPLASTIC-LIKE"/>
    <property type="match status" value="1"/>
</dbReference>
<comment type="similarity">
    <text evidence="2">Belongs to the ferredoxin--NADP reductase type 1 family.</text>
</comment>
<evidence type="ECO:0000256" key="6">
    <source>
        <dbReference type="ARBA" id="ARBA00023002"/>
    </source>
</evidence>
<comment type="cofactor">
    <cofactor evidence="1">
        <name>FAD</name>
        <dbReference type="ChEBI" id="CHEBI:57692"/>
    </cofactor>
</comment>
<dbReference type="InterPro" id="IPR036188">
    <property type="entry name" value="FAD/NAD-bd_sf"/>
</dbReference>
<evidence type="ECO:0000256" key="3">
    <source>
        <dbReference type="ARBA" id="ARBA00022630"/>
    </source>
</evidence>
<dbReference type="PRINTS" id="PR00419">
    <property type="entry name" value="ADXRDTASE"/>
</dbReference>
<dbReference type="InterPro" id="IPR021163">
    <property type="entry name" value="Ferredox_Rdtase_adrenod"/>
</dbReference>
<organism evidence="7 8">
    <name type="scientific">Tepidiforma bonchosmolovskayae</name>
    <dbReference type="NCBI Taxonomy" id="2601677"/>
    <lineage>
        <taxon>Bacteria</taxon>
        <taxon>Bacillati</taxon>
        <taxon>Chloroflexota</taxon>
        <taxon>Tepidiformia</taxon>
        <taxon>Tepidiformales</taxon>
        <taxon>Tepidiformaceae</taxon>
        <taxon>Tepidiforma</taxon>
    </lineage>
</organism>
<dbReference type="EMBL" id="CP042829">
    <property type="protein sequence ID" value="QFG02663.1"/>
    <property type="molecule type" value="Genomic_DNA"/>
</dbReference>
<evidence type="ECO:0000256" key="1">
    <source>
        <dbReference type="ARBA" id="ARBA00001974"/>
    </source>
</evidence>
<keyword evidence="4" id="KW-0274">FAD</keyword>
<dbReference type="Proteomes" id="UP000326331">
    <property type="component" value="Chromosome"/>
</dbReference>